<dbReference type="CDD" id="cd08436">
    <property type="entry name" value="PBP2_LTTR_like_3"/>
    <property type="match status" value="1"/>
</dbReference>
<keyword evidence="4" id="KW-0804">Transcription</keyword>
<evidence type="ECO:0000259" key="5">
    <source>
        <dbReference type="PROSITE" id="PS50931"/>
    </source>
</evidence>
<dbReference type="Proteomes" id="UP000314223">
    <property type="component" value="Unassembled WGS sequence"/>
</dbReference>
<comment type="similarity">
    <text evidence="1">Belongs to the LysR transcriptional regulatory family.</text>
</comment>
<dbReference type="Gene3D" id="1.10.10.10">
    <property type="entry name" value="Winged helix-like DNA-binding domain superfamily/Winged helix DNA-binding domain"/>
    <property type="match status" value="1"/>
</dbReference>
<dbReference type="SUPFAM" id="SSF53850">
    <property type="entry name" value="Periplasmic binding protein-like II"/>
    <property type="match status" value="1"/>
</dbReference>
<sequence>MELQQLRYALAVAEERNFTRAAQKTHVVQSALSHQIKALERELGVQLFARTSRRVELTEAGHAFVAGARATLDAADRTVTEAVAATGQMRGNLTVGAIPTVTRLDLVAVLGRFHRTYPQVSVGLSVGGSVDFIERIRAGSLDAAVLGLPEAAVPTGVASQVLARERLVAVLGPGHRFARRKRLRLADLADEAFVDFPADSPGRAQSDRAFDEAGLTRTVAFESMLVDMMLDLVAHDLGIALLAPAVVPEGRGLITVPVVDGPKRVEYLAWSEFNPSPAASAFVESALASLGAEQG</sequence>
<dbReference type="GO" id="GO:0032993">
    <property type="term" value="C:protein-DNA complex"/>
    <property type="evidence" value="ECO:0007669"/>
    <property type="project" value="TreeGrafter"/>
</dbReference>
<evidence type="ECO:0000256" key="2">
    <source>
        <dbReference type="ARBA" id="ARBA00023015"/>
    </source>
</evidence>
<dbReference type="PROSITE" id="PS50931">
    <property type="entry name" value="HTH_LYSR"/>
    <property type="match status" value="1"/>
</dbReference>
<dbReference type="SUPFAM" id="SSF46785">
    <property type="entry name" value="Winged helix' DNA-binding domain"/>
    <property type="match status" value="1"/>
</dbReference>
<keyword evidence="3" id="KW-0238">DNA-binding</keyword>
<dbReference type="RefSeq" id="WP_139468220.1">
    <property type="nucleotide sequence ID" value="NZ_VDMQ01000003.1"/>
</dbReference>
<dbReference type="FunFam" id="1.10.10.10:FF:000001">
    <property type="entry name" value="LysR family transcriptional regulator"/>
    <property type="match status" value="1"/>
</dbReference>
<keyword evidence="2" id="KW-0805">Transcription regulation</keyword>
<evidence type="ECO:0000256" key="1">
    <source>
        <dbReference type="ARBA" id="ARBA00009437"/>
    </source>
</evidence>
<dbReference type="Pfam" id="PF03466">
    <property type="entry name" value="LysR_substrate"/>
    <property type="match status" value="1"/>
</dbReference>
<dbReference type="GO" id="GO:0003677">
    <property type="term" value="F:DNA binding"/>
    <property type="evidence" value="ECO:0007669"/>
    <property type="project" value="UniProtKB-KW"/>
</dbReference>
<dbReference type="Pfam" id="PF00126">
    <property type="entry name" value="HTH_1"/>
    <property type="match status" value="1"/>
</dbReference>
<evidence type="ECO:0000313" key="7">
    <source>
        <dbReference type="Proteomes" id="UP000314223"/>
    </source>
</evidence>
<dbReference type="Gene3D" id="3.40.190.290">
    <property type="match status" value="1"/>
</dbReference>
<reference evidence="6 7" key="1">
    <citation type="submission" date="2019-06" db="EMBL/GenBank/DDBJ databases">
        <authorList>
            <person name="Mardanova A.M."/>
            <person name="Pudova D.S."/>
            <person name="Shagimardanova E.I."/>
            <person name="Gogoleva N.E."/>
            <person name="Lutfullin M.T."/>
            <person name="Hadieva G.F."/>
            <person name="Sharipova M.R."/>
        </authorList>
    </citation>
    <scope>NUCLEOTIDE SEQUENCE [LARGE SCALE GENOMIC DNA]</scope>
    <source>
        <strain evidence="6 7">MG-1</strain>
    </source>
</reference>
<evidence type="ECO:0000313" key="6">
    <source>
        <dbReference type="EMBL" id="TNM56100.1"/>
    </source>
</evidence>
<dbReference type="PANTHER" id="PTHR30346:SF30">
    <property type="entry name" value="SMALL NEUTRAL PROTEASE REGULATORY PROTEIN"/>
    <property type="match status" value="1"/>
</dbReference>
<dbReference type="GO" id="GO:0003700">
    <property type="term" value="F:DNA-binding transcription factor activity"/>
    <property type="evidence" value="ECO:0007669"/>
    <property type="project" value="InterPro"/>
</dbReference>
<dbReference type="InterPro" id="IPR005119">
    <property type="entry name" value="LysR_subst-bd"/>
</dbReference>
<dbReference type="PANTHER" id="PTHR30346">
    <property type="entry name" value="TRANSCRIPTIONAL DUAL REGULATOR HCAR-RELATED"/>
    <property type="match status" value="1"/>
</dbReference>
<dbReference type="InterPro" id="IPR036390">
    <property type="entry name" value="WH_DNA-bd_sf"/>
</dbReference>
<dbReference type="AlphaFoldDB" id="A0A5C4X458"/>
<organism evidence="6 7">
    <name type="scientific">Brevibacterium sediminis</name>
    <dbReference type="NCBI Taxonomy" id="1857024"/>
    <lineage>
        <taxon>Bacteria</taxon>
        <taxon>Bacillati</taxon>
        <taxon>Actinomycetota</taxon>
        <taxon>Actinomycetes</taxon>
        <taxon>Micrococcales</taxon>
        <taxon>Brevibacteriaceae</taxon>
        <taxon>Brevibacterium</taxon>
    </lineage>
</organism>
<evidence type="ECO:0000256" key="3">
    <source>
        <dbReference type="ARBA" id="ARBA00023125"/>
    </source>
</evidence>
<gene>
    <name evidence="6" type="ORF">FHQ09_07775</name>
</gene>
<dbReference type="EMBL" id="VDMQ01000003">
    <property type="protein sequence ID" value="TNM56100.1"/>
    <property type="molecule type" value="Genomic_DNA"/>
</dbReference>
<dbReference type="InterPro" id="IPR036388">
    <property type="entry name" value="WH-like_DNA-bd_sf"/>
</dbReference>
<accession>A0A5C4X458</accession>
<dbReference type="PRINTS" id="PR00039">
    <property type="entry name" value="HTHLYSR"/>
</dbReference>
<protein>
    <submittedName>
        <fullName evidence="6">LysR family transcriptional regulator</fullName>
    </submittedName>
</protein>
<feature type="domain" description="HTH lysR-type" evidence="5">
    <location>
        <begin position="1"/>
        <end position="58"/>
    </location>
</feature>
<proteinExistence type="inferred from homology"/>
<comment type="caution">
    <text evidence="6">The sequence shown here is derived from an EMBL/GenBank/DDBJ whole genome shotgun (WGS) entry which is preliminary data.</text>
</comment>
<evidence type="ECO:0000256" key="4">
    <source>
        <dbReference type="ARBA" id="ARBA00023163"/>
    </source>
</evidence>
<name>A0A5C4X458_9MICO</name>
<dbReference type="InterPro" id="IPR000847">
    <property type="entry name" value="LysR_HTH_N"/>
</dbReference>